<dbReference type="OrthoDB" id="9792500at2"/>
<keyword evidence="5" id="KW-1185">Reference proteome</keyword>
<sequence length="149" mass="16479">MYAKILVPVDGSETSETAMSEAVKLAKDQGAKISVIYIADEYLAPAEGITIDFNRYETSMREYGLSLLHKMEEMARAAQVPVEGKLIEISDYSDHVPEKIIDEARNGKADLIVIGTHGRRGFRRLLLGSVAEGVVRLAHIPVLLIRARE</sequence>
<dbReference type="Pfam" id="PF00582">
    <property type="entry name" value="Usp"/>
    <property type="match status" value="1"/>
</dbReference>
<dbReference type="KEGG" id="asip:AQUSIP_09130"/>
<dbReference type="Gene3D" id="3.40.50.620">
    <property type="entry name" value="HUPs"/>
    <property type="match status" value="1"/>
</dbReference>
<gene>
    <name evidence="4" type="ORF">AQUSIP_09130</name>
</gene>
<proteinExistence type="inferred from homology"/>
<dbReference type="PANTHER" id="PTHR46268:SF15">
    <property type="entry name" value="UNIVERSAL STRESS PROTEIN HP_0031"/>
    <property type="match status" value="1"/>
</dbReference>
<dbReference type="InterPro" id="IPR006016">
    <property type="entry name" value="UspA"/>
</dbReference>
<dbReference type="CDD" id="cd00293">
    <property type="entry name" value="USP-like"/>
    <property type="match status" value="1"/>
</dbReference>
<organism evidence="4 5">
    <name type="scientific">Aquicella siphonis</name>
    <dbReference type="NCBI Taxonomy" id="254247"/>
    <lineage>
        <taxon>Bacteria</taxon>
        <taxon>Pseudomonadati</taxon>
        <taxon>Pseudomonadota</taxon>
        <taxon>Gammaproteobacteria</taxon>
        <taxon>Legionellales</taxon>
        <taxon>Coxiellaceae</taxon>
        <taxon>Aquicella</taxon>
    </lineage>
</organism>
<name>A0A5E4PGZ4_9COXI</name>
<comment type="subcellular location">
    <subcellularLocation>
        <location evidence="2">Cytoplasm</location>
    </subcellularLocation>
</comment>
<dbReference type="RefSeq" id="WP_148338915.1">
    <property type="nucleotide sequence ID" value="NZ_LR699119.1"/>
</dbReference>
<protein>
    <recommendedName>
        <fullName evidence="2">Universal stress protein</fullName>
    </recommendedName>
</protein>
<dbReference type="PIRSF" id="PIRSF006276">
    <property type="entry name" value="UspA"/>
    <property type="match status" value="1"/>
</dbReference>
<dbReference type="EMBL" id="LR699119">
    <property type="protein sequence ID" value="VVC75623.1"/>
    <property type="molecule type" value="Genomic_DNA"/>
</dbReference>
<dbReference type="Proteomes" id="UP000324194">
    <property type="component" value="Chromosome 1"/>
</dbReference>
<evidence type="ECO:0000313" key="4">
    <source>
        <dbReference type="EMBL" id="VVC75623.1"/>
    </source>
</evidence>
<accession>A0A5E4PGZ4</accession>
<reference evidence="4 5" key="1">
    <citation type="submission" date="2019-08" db="EMBL/GenBank/DDBJ databases">
        <authorList>
            <person name="Guy L."/>
        </authorList>
    </citation>
    <scope>NUCLEOTIDE SEQUENCE [LARGE SCALE GENOMIC DNA]</scope>
    <source>
        <strain evidence="4 5">SGT-108</strain>
    </source>
</reference>
<dbReference type="PANTHER" id="PTHR46268">
    <property type="entry name" value="STRESS RESPONSE PROTEIN NHAX"/>
    <property type="match status" value="1"/>
</dbReference>
<comment type="function">
    <text evidence="2">Involved in stress response.</text>
</comment>
<feature type="domain" description="UspA" evidence="3">
    <location>
        <begin position="1"/>
        <end position="146"/>
    </location>
</feature>
<evidence type="ECO:0000313" key="5">
    <source>
        <dbReference type="Proteomes" id="UP000324194"/>
    </source>
</evidence>
<comment type="similarity">
    <text evidence="1 2">Belongs to the universal stress protein A family.</text>
</comment>
<keyword evidence="2" id="KW-0963">Cytoplasm</keyword>
<dbReference type="GO" id="GO:0005737">
    <property type="term" value="C:cytoplasm"/>
    <property type="evidence" value="ECO:0007669"/>
    <property type="project" value="UniProtKB-SubCell"/>
</dbReference>
<dbReference type="InterPro" id="IPR014729">
    <property type="entry name" value="Rossmann-like_a/b/a_fold"/>
</dbReference>
<evidence type="ECO:0000256" key="1">
    <source>
        <dbReference type="ARBA" id="ARBA00008791"/>
    </source>
</evidence>
<dbReference type="SUPFAM" id="SSF52402">
    <property type="entry name" value="Adenine nucleotide alpha hydrolases-like"/>
    <property type="match status" value="1"/>
</dbReference>
<dbReference type="PRINTS" id="PR01438">
    <property type="entry name" value="UNVRSLSTRESS"/>
</dbReference>
<evidence type="ECO:0000259" key="3">
    <source>
        <dbReference type="Pfam" id="PF00582"/>
    </source>
</evidence>
<dbReference type="AlphaFoldDB" id="A0A5E4PGZ4"/>
<dbReference type="InterPro" id="IPR006015">
    <property type="entry name" value="Universal_stress_UspA"/>
</dbReference>
<evidence type="ECO:0000256" key="2">
    <source>
        <dbReference type="PIRNR" id="PIRNR006276"/>
    </source>
</evidence>